<dbReference type="PROSITE" id="PS51029">
    <property type="entry name" value="MADF"/>
    <property type="match status" value="1"/>
</dbReference>
<evidence type="ECO:0000313" key="2">
    <source>
        <dbReference type="EMBL" id="KYQ46242.1"/>
    </source>
</evidence>
<name>A0A151WEL9_9HYME</name>
<organism evidence="2 3">
    <name type="scientific">Mycetomoellerius zeteki</name>
    <dbReference type="NCBI Taxonomy" id="64791"/>
    <lineage>
        <taxon>Eukaryota</taxon>
        <taxon>Metazoa</taxon>
        <taxon>Ecdysozoa</taxon>
        <taxon>Arthropoda</taxon>
        <taxon>Hexapoda</taxon>
        <taxon>Insecta</taxon>
        <taxon>Pterygota</taxon>
        <taxon>Neoptera</taxon>
        <taxon>Endopterygota</taxon>
        <taxon>Hymenoptera</taxon>
        <taxon>Apocrita</taxon>
        <taxon>Aculeata</taxon>
        <taxon>Formicoidea</taxon>
        <taxon>Formicidae</taxon>
        <taxon>Myrmicinae</taxon>
        <taxon>Mycetomoellerius</taxon>
    </lineage>
</organism>
<evidence type="ECO:0000259" key="1">
    <source>
        <dbReference type="PROSITE" id="PS51029"/>
    </source>
</evidence>
<evidence type="ECO:0000313" key="3">
    <source>
        <dbReference type="Proteomes" id="UP000075809"/>
    </source>
</evidence>
<dbReference type="SMART" id="SM00595">
    <property type="entry name" value="MADF"/>
    <property type="match status" value="1"/>
</dbReference>
<proteinExistence type="predicted"/>
<dbReference type="Pfam" id="PF10545">
    <property type="entry name" value="MADF_DNA_bdg"/>
    <property type="match status" value="1"/>
</dbReference>
<dbReference type="STRING" id="64791.A0A151WEL9"/>
<dbReference type="Proteomes" id="UP000075809">
    <property type="component" value="Unassembled WGS sequence"/>
</dbReference>
<protein>
    <recommendedName>
        <fullName evidence="1">MADF domain-containing protein</fullName>
    </recommendedName>
</protein>
<keyword evidence="3" id="KW-1185">Reference proteome</keyword>
<gene>
    <name evidence="2" type="ORF">ALC60_14664</name>
</gene>
<sequence length="812" mass="93421">MSLKWNENITLVFLNAYQKHPCLWNPYYVKYYDCLAKNDALKNIIKELNIPELNISDCLEQIKVIRKKYGQEQTRVIKGFQLDKSYKSPFAWFPIITEMLTKVIDDESKLQNRIGSVKMISPVKDCIMTSYDNNSRYKNVSNFLCMQDYKMKSRKNKHESKGQSDAQLLQCPSCGWEDVNPNKLDIKTVKKAYEKIKSLNITIPCPEYSNLANKLYEGYKAHRITDNTYQGKYENIIPCPTFSSELPSYTGYSADVSKTNYMYYPQSTCNYINQQTIPASVASKPKFCTRKTQLCVKNKSEQLFPERRTKQVGTIVEQRNKGIQNTVCVSKAKADIVQKCCREIQSKPLTSQEVAINTVEQCDKEIQNTICASPNNCQVFQIYSSTQEVKPINVNTVKYPTNDMRNTIGIKLKTVEGSMPNFIPITTDGNYLPLIQRDLKEFTTNKCQKDTASEVTVCEQILCKFLNENIHSGTNSAAELESLSCLSCLEKTEKDNTIAMFIETFLELMKHVFVTSNKNDWSKKQILNKFYCRSKSEGTCPSKKNSALNSIQTQDTKEDIDQFISSYANLKDVEVLYEPSTSKIRDYSLSENDTTYVETTIDEPFVKDKNVTARTEKHDIGLNISLPQILLRDSETQYTLKQLQDTGIVTDPSFEEKISVATQNREPILIRVIKSNNSGGVLKLDKETCVRDACVLWNVDKYSKNMYQKYSVRKYYDELLHPGISHVREKEVNCVDYRTSLLHTVPNLSNGIYRYYKGCRSSLPCNHDWIKANITNLGISSTQRVSKIPLYARSHKYTQRRTDLYRMSRSYV</sequence>
<feature type="domain" description="MADF" evidence="1">
    <location>
        <begin position="12"/>
        <end position="104"/>
    </location>
</feature>
<dbReference type="InterPro" id="IPR006578">
    <property type="entry name" value="MADF-dom"/>
</dbReference>
<reference evidence="2 3" key="1">
    <citation type="submission" date="2015-09" db="EMBL/GenBank/DDBJ databases">
        <title>Trachymyrmex zeteki WGS genome.</title>
        <authorList>
            <person name="Nygaard S."/>
            <person name="Hu H."/>
            <person name="Boomsma J."/>
            <person name="Zhang G."/>
        </authorList>
    </citation>
    <scope>NUCLEOTIDE SEQUENCE [LARGE SCALE GENOMIC DNA]</scope>
    <source>
        <strain evidence="2">Tzet28-1</strain>
        <tissue evidence="2">Whole body</tissue>
    </source>
</reference>
<dbReference type="AlphaFoldDB" id="A0A151WEL9"/>
<accession>A0A151WEL9</accession>
<dbReference type="EMBL" id="KQ983238">
    <property type="protein sequence ID" value="KYQ46242.1"/>
    <property type="molecule type" value="Genomic_DNA"/>
</dbReference>